<dbReference type="InterPro" id="IPR036398">
    <property type="entry name" value="CA_dom_sf"/>
</dbReference>
<comment type="catalytic activity">
    <reaction evidence="6">
        <text>hydrogencarbonate + H(+) = CO2 + H2O</text>
        <dbReference type="Rhea" id="RHEA:10748"/>
        <dbReference type="ChEBI" id="CHEBI:15377"/>
        <dbReference type="ChEBI" id="CHEBI:15378"/>
        <dbReference type="ChEBI" id="CHEBI:16526"/>
        <dbReference type="ChEBI" id="CHEBI:17544"/>
        <dbReference type="EC" id="4.2.1.1"/>
    </reaction>
</comment>
<dbReference type="PROSITE" id="PS51257">
    <property type="entry name" value="PROKAR_LIPOPROTEIN"/>
    <property type="match status" value="1"/>
</dbReference>
<reference evidence="9" key="1">
    <citation type="submission" date="2019-05" db="EMBL/GenBank/DDBJ databases">
        <title>Flavobacterium profundi sp. nov., isolated from a deep-sea seamount.</title>
        <authorList>
            <person name="Zhang D.-C."/>
        </authorList>
    </citation>
    <scope>NUCLEOTIDE SEQUENCE [LARGE SCALE GENOMIC DNA]</scope>
    <source>
        <strain evidence="9">EC11</strain>
    </source>
</reference>
<evidence type="ECO:0000259" key="7">
    <source>
        <dbReference type="PROSITE" id="PS51144"/>
    </source>
</evidence>
<dbReference type="PANTHER" id="PTHR18952:SF265">
    <property type="entry name" value="CARBONIC ANHYDRASE"/>
    <property type="match status" value="1"/>
</dbReference>
<dbReference type="InterPro" id="IPR041891">
    <property type="entry name" value="Alpha_CA_prokaryot-like"/>
</dbReference>
<comment type="caution">
    <text evidence="8">The sequence shown here is derived from an EMBL/GenBank/DDBJ whole genome shotgun (WGS) entry which is preliminary data.</text>
</comment>
<dbReference type="Gene3D" id="3.10.200.10">
    <property type="entry name" value="Alpha carbonic anhydrase"/>
    <property type="match status" value="1"/>
</dbReference>
<dbReference type="PROSITE" id="PS51144">
    <property type="entry name" value="ALPHA_CA_2"/>
    <property type="match status" value="1"/>
</dbReference>
<evidence type="ECO:0000256" key="6">
    <source>
        <dbReference type="ARBA" id="ARBA00048348"/>
    </source>
</evidence>
<reference evidence="8 9" key="2">
    <citation type="submission" date="2019-05" db="EMBL/GenBank/DDBJ databases">
        <authorList>
            <person name="Lianzixin W."/>
        </authorList>
    </citation>
    <scope>NUCLEOTIDE SEQUENCE [LARGE SCALE GENOMIC DNA]</scope>
    <source>
        <strain evidence="8 9">EC11</strain>
    </source>
</reference>
<gene>
    <name evidence="8" type="ORF">FIA58_000770</name>
</gene>
<reference evidence="8 9" key="3">
    <citation type="submission" date="2020-02" db="EMBL/GenBank/DDBJ databases">
        <title>Flavobacterium profundi sp. nov., isolated from a deep-sea seamount.</title>
        <authorList>
            <person name="Zhang D.-C."/>
        </authorList>
    </citation>
    <scope>NUCLEOTIDE SEQUENCE [LARGE SCALE GENOMIC DNA]</scope>
    <source>
        <strain evidence="8 9">EC11</strain>
    </source>
</reference>
<dbReference type="CDD" id="cd03124">
    <property type="entry name" value="alpha_CA_prokaryotic_like"/>
    <property type="match status" value="1"/>
</dbReference>
<sequence length="263" mass="29641">MKINFNKISLLVFSSIIMFSCNDDDTNSLKIDETTDFPESIISYNFPLGTTNLEGQSPISINTSATEKMNTVDPVIHYNAITLNSVEHTPDNLKVNLSTTDKANNYITIKGYKYELQQFHFHRHSEHDINGEYQTMEIHFVNKSDSGAYAVLGVLIKTGSVNDALQTLFDASPTSTGTNALTDTFYLNSILPSDTGKYYSYSGSLTTPNLDLTPNQGPLTWIVFKNEIELTTPQLDDYATKYSEENFRVIQPLNNRKVYENIR</sequence>
<dbReference type="PANTHER" id="PTHR18952">
    <property type="entry name" value="CARBONIC ANHYDRASE"/>
    <property type="match status" value="1"/>
</dbReference>
<protein>
    <recommendedName>
        <fullName evidence="2">carbonic anhydrase</fullName>
        <ecNumber evidence="2">4.2.1.1</ecNumber>
    </recommendedName>
</protein>
<dbReference type="Proteomes" id="UP000817854">
    <property type="component" value="Unassembled WGS sequence"/>
</dbReference>
<dbReference type="SUPFAM" id="SSF51069">
    <property type="entry name" value="Carbonic anhydrase"/>
    <property type="match status" value="1"/>
</dbReference>
<evidence type="ECO:0000313" key="9">
    <source>
        <dbReference type="Proteomes" id="UP000817854"/>
    </source>
</evidence>
<dbReference type="InterPro" id="IPR023561">
    <property type="entry name" value="Carbonic_anhydrase_a-class"/>
</dbReference>
<dbReference type="EC" id="4.2.1.1" evidence="2"/>
<evidence type="ECO:0000313" key="8">
    <source>
        <dbReference type="EMBL" id="NHN24195.1"/>
    </source>
</evidence>
<keyword evidence="5" id="KW-0456">Lyase</keyword>
<dbReference type="SMART" id="SM01057">
    <property type="entry name" value="Carb_anhydrase"/>
    <property type="match status" value="1"/>
</dbReference>
<dbReference type="Pfam" id="PF00194">
    <property type="entry name" value="Carb_anhydrase"/>
    <property type="match status" value="1"/>
</dbReference>
<proteinExistence type="inferred from homology"/>
<feature type="domain" description="Alpha-carbonic anhydrase" evidence="7">
    <location>
        <begin position="27"/>
        <end position="262"/>
    </location>
</feature>
<name>A0ABX0IQS5_9FLAO</name>
<comment type="similarity">
    <text evidence="1">Belongs to the alpha-carbonic anhydrase family.</text>
</comment>
<keyword evidence="3" id="KW-0479">Metal-binding</keyword>
<evidence type="ECO:0000256" key="4">
    <source>
        <dbReference type="ARBA" id="ARBA00022833"/>
    </source>
</evidence>
<dbReference type="EMBL" id="VEVQ02000001">
    <property type="protein sequence ID" value="NHN24195.1"/>
    <property type="molecule type" value="Genomic_DNA"/>
</dbReference>
<keyword evidence="4" id="KW-0862">Zinc</keyword>
<evidence type="ECO:0000256" key="2">
    <source>
        <dbReference type="ARBA" id="ARBA00012925"/>
    </source>
</evidence>
<dbReference type="RefSeq" id="WP_140959014.1">
    <property type="nucleotide sequence ID" value="NZ_VEVQ02000001.1"/>
</dbReference>
<accession>A0ABX0IQS5</accession>
<evidence type="ECO:0000256" key="1">
    <source>
        <dbReference type="ARBA" id="ARBA00010718"/>
    </source>
</evidence>
<evidence type="ECO:0000256" key="3">
    <source>
        <dbReference type="ARBA" id="ARBA00022723"/>
    </source>
</evidence>
<evidence type="ECO:0000256" key="5">
    <source>
        <dbReference type="ARBA" id="ARBA00023239"/>
    </source>
</evidence>
<organism evidence="8 9">
    <name type="scientific">Flavobacterium jejuense</name>
    <dbReference type="NCBI Taxonomy" id="1544455"/>
    <lineage>
        <taxon>Bacteria</taxon>
        <taxon>Pseudomonadati</taxon>
        <taxon>Bacteroidota</taxon>
        <taxon>Flavobacteriia</taxon>
        <taxon>Flavobacteriales</taxon>
        <taxon>Flavobacteriaceae</taxon>
        <taxon>Flavobacterium</taxon>
    </lineage>
</organism>
<dbReference type="InterPro" id="IPR001148">
    <property type="entry name" value="CA_dom"/>
</dbReference>
<keyword evidence="9" id="KW-1185">Reference proteome</keyword>